<organism evidence="2 4">
    <name type="scientific">Trichonephila inaurata madagascariensis</name>
    <dbReference type="NCBI Taxonomy" id="2747483"/>
    <lineage>
        <taxon>Eukaryota</taxon>
        <taxon>Metazoa</taxon>
        <taxon>Ecdysozoa</taxon>
        <taxon>Arthropoda</taxon>
        <taxon>Chelicerata</taxon>
        <taxon>Arachnida</taxon>
        <taxon>Araneae</taxon>
        <taxon>Araneomorphae</taxon>
        <taxon>Entelegynae</taxon>
        <taxon>Araneoidea</taxon>
        <taxon>Nephilidae</taxon>
        <taxon>Trichonephila</taxon>
        <taxon>Trichonephila inaurata</taxon>
    </lineage>
</organism>
<dbReference type="Gene3D" id="3.40.50.720">
    <property type="entry name" value="NAD(P)-binding Rossmann-like Domain"/>
    <property type="match status" value="1"/>
</dbReference>
<dbReference type="OrthoDB" id="62853at2759"/>
<dbReference type="InterPro" id="IPR051265">
    <property type="entry name" value="HIBADH-related_NP60_sf"/>
</dbReference>
<dbReference type="InterPro" id="IPR036291">
    <property type="entry name" value="NAD(P)-bd_dom_sf"/>
</dbReference>
<dbReference type="Pfam" id="PF03446">
    <property type="entry name" value="NAD_binding_2"/>
    <property type="match status" value="1"/>
</dbReference>
<dbReference type="EMBL" id="BMAV01011142">
    <property type="protein sequence ID" value="GFY56772.1"/>
    <property type="molecule type" value="Genomic_DNA"/>
</dbReference>
<evidence type="ECO:0000313" key="3">
    <source>
        <dbReference type="EMBL" id="GFY56772.1"/>
    </source>
</evidence>
<evidence type="ECO:0000313" key="4">
    <source>
        <dbReference type="Proteomes" id="UP000886998"/>
    </source>
</evidence>
<reference evidence="2" key="1">
    <citation type="submission" date="2020-08" db="EMBL/GenBank/DDBJ databases">
        <title>Multicomponent nature underlies the extraordinary mechanical properties of spider dragline silk.</title>
        <authorList>
            <person name="Kono N."/>
            <person name="Nakamura H."/>
            <person name="Mori M."/>
            <person name="Yoshida Y."/>
            <person name="Ohtoshi R."/>
            <person name="Malay A.D."/>
            <person name="Moran D.A.P."/>
            <person name="Tomita M."/>
            <person name="Numata K."/>
            <person name="Arakawa K."/>
        </authorList>
    </citation>
    <scope>NUCLEOTIDE SEQUENCE</scope>
</reference>
<accession>A0A8X6X3A4</accession>
<dbReference type="Gene3D" id="2.30.30.140">
    <property type="match status" value="1"/>
</dbReference>
<keyword evidence="4" id="KW-1185">Reference proteome</keyword>
<sequence length="332" mass="37613">MKRYPFWPAKIVSPPTVKERVYRVKEMQKKKSSTPRNPEHYVFFFGRETCAWISGENIVPHSEEMLNNVTKKKKVAYIKGVNQIIEESGSVVKLKPKLNTIQKPTRRSDDILTQISSIPFLHITYSRPIDVLSWCTSPNMKELYMRLKIGFISSGLMGQIIMKNLLNAGHNVCVWNRTPKKCKESVDARARQFSSLEDLLRNCHIVFSLLSGSEAVKYMVLGNGGILQTLEKCQENANCFCYVELTSIHPNTSFEIASAITGKDVDYLAAPITGSLSDAEEGSLKVHIEGLYQVFILCFLYFSIICKEVLFLGPEAKRAADLILDHMKRVLP</sequence>
<dbReference type="InterPro" id="IPR006115">
    <property type="entry name" value="6PGDH_NADP-bd"/>
</dbReference>
<evidence type="ECO:0000259" key="1">
    <source>
        <dbReference type="PROSITE" id="PS50812"/>
    </source>
</evidence>
<dbReference type="PANTHER" id="PTHR43580">
    <property type="entry name" value="OXIDOREDUCTASE GLYR1-RELATED"/>
    <property type="match status" value="1"/>
</dbReference>
<gene>
    <name evidence="2" type="primary">glyr1</name>
    <name evidence="2" type="ORF">TNIN_471621</name>
    <name evidence="3" type="ORF">TNIN_5951</name>
</gene>
<dbReference type="EMBL" id="BMAV01005196">
    <property type="protein sequence ID" value="GFY46115.1"/>
    <property type="molecule type" value="Genomic_DNA"/>
</dbReference>
<dbReference type="Proteomes" id="UP000886998">
    <property type="component" value="Unassembled WGS sequence"/>
</dbReference>
<proteinExistence type="predicted"/>
<dbReference type="SUPFAM" id="SSF63748">
    <property type="entry name" value="Tudor/PWWP/MBT"/>
    <property type="match status" value="1"/>
</dbReference>
<name>A0A8X6X3A4_9ARAC</name>
<dbReference type="PANTHER" id="PTHR43580:SF2">
    <property type="entry name" value="CYTOKINE-LIKE NUCLEAR FACTOR N-PAC"/>
    <property type="match status" value="1"/>
</dbReference>
<dbReference type="Pfam" id="PF00855">
    <property type="entry name" value="PWWP"/>
    <property type="match status" value="1"/>
</dbReference>
<dbReference type="SUPFAM" id="SSF51735">
    <property type="entry name" value="NAD(P)-binding Rossmann-fold domains"/>
    <property type="match status" value="1"/>
</dbReference>
<dbReference type="PROSITE" id="PS50812">
    <property type="entry name" value="PWWP"/>
    <property type="match status" value="1"/>
</dbReference>
<evidence type="ECO:0000313" key="2">
    <source>
        <dbReference type="EMBL" id="GFY46115.1"/>
    </source>
</evidence>
<dbReference type="GO" id="GO:0050661">
    <property type="term" value="F:NADP binding"/>
    <property type="evidence" value="ECO:0007669"/>
    <property type="project" value="InterPro"/>
</dbReference>
<protein>
    <submittedName>
        <fullName evidence="2">Putative oxidoreductase GLYR1</fullName>
    </submittedName>
</protein>
<dbReference type="AlphaFoldDB" id="A0A8X6X3A4"/>
<dbReference type="SMART" id="SM00293">
    <property type="entry name" value="PWWP"/>
    <property type="match status" value="1"/>
</dbReference>
<comment type="caution">
    <text evidence="2">The sequence shown here is derived from an EMBL/GenBank/DDBJ whole genome shotgun (WGS) entry which is preliminary data.</text>
</comment>
<feature type="domain" description="PWWP" evidence="1">
    <location>
        <begin position="1"/>
        <end position="64"/>
    </location>
</feature>
<dbReference type="InterPro" id="IPR000313">
    <property type="entry name" value="PWWP_dom"/>
</dbReference>